<reference evidence="1" key="2">
    <citation type="journal article" date="2015" name="Data Brief">
        <title>Shoot transcriptome of the giant reed, Arundo donax.</title>
        <authorList>
            <person name="Barrero R.A."/>
            <person name="Guerrero F.D."/>
            <person name="Moolhuijzen P."/>
            <person name="Goolsby J.A."/>
            <person name="Tidwell J."/>
            <person name="Bellgard S.E."/>
            <person name="Bellgard M.I."/>
        </authorList>
    </citation>
    <scope>NUCLEOTIDE SEQUENCE</scope>
    <source>
        <tissue evidence="1">Shoot tissue taken approximately 20 cm above the soil surface</tissue>
    </source>
</reference>
<organism evidence="1">
    <name type="scientific">Arundo donax</name>
    <name type="common">Giant reed</name>
    <name type="synonym">Donax arundinaceus</name>
    <dbReference type="NCBI Taxonomy" id="35708"/>
    <lineage>
        <taxon>Eukaryota</taxon>
        <taxon>Viridiplantae</taxon>
        <taxon>Streptophyta</taxon>
        <taxon>Embryophyta</taxon>
        <taxon>Tracheophyta</taxon>
        <taxon>Spermatophyta</taxon>
        <taxon>Magnoliopsida</taxon>
        <taxon>Liliopsida</taxon>
        <taxon>Poales</taxon>
        <taxon>Poaceae</taxon>
        <taxon>PACMAD clade</taxon>
        <taxon>Arundinoideae</taxon>
        <taxon>Arundineae</taxon>
        <taxon>Arundo</taxon>
    </lineage>
</organism>
<sequence length="35" mass="3809">MISAGKKIAEALMARRAWYDGDSVGIMFPVALLLI</sequence>
<dbReference type="AlphaFoldDB" id="A0A0A9GJG5"/>
<evidence type="ECO:0000313" key="1">
    <source>
        <dbReference type="EMBL" id="JAE25275.1"/>
    </source>
</evidence>
<name>A0A0A9GJG5_ARUDO</name>
<dbReference type="EMBL" id="GBRH01172621">
    <property type="protein sequence ID" value="JAE25275.1"/>
    <property type="molecule type" value="Transcribed_RNA"/>
</dbReference>
<proteinExistence type="predicted"/>
<reference evidence="1" key="1">
    <citation type="submission" date="2014-09" db="EMBL/GenBank/DDBJ databases">
        <authorList>
            <person name="Magalhaes I.L.F."/>
            <person name="Oliveira U."/>
            <person name="Santos F.R."/>
            <person name="Vidigal T.H.D.A."/>
            <person name="Brescovit A.D."/>
            <person name="Santos A.J."/>
        </authorList>
    </citation>
    <scope>NUCLEOTIDE SEQUENCE</scope>
    <source>
        <tissue evidence="1">Shoot tissue taken approximately 20 cm above the soil surface</tissue>
    </source>
</reference>
<protein>
    <submittedName>
        <fullName evidence="1">Uncharacterized protein</fullName>
    </submittedName>
</protein>
<accession>A0A0A9GJG5</accession>